<keyword evidence="2" id="KW-1185">Reference proteome</keyword>
<reference evidence="1 2" key="1">
    <citation type="journal article" date="2020" name="Phytopathology">
        <title>Genome Sequence Resources of Colletotrichum truncatum, C. plurivorum, C. musicola, and C. sojae: Four Species Pathogenic to Soybean (Glycine max).</title>
        <authorList>
            <person name="Rogerio F."/>
            <person name="Boufleur T.R."/>
            <person name="Ciampi-Guillardi M."/>
            <person name="Sukno S.A."/>
            <person name="Thon M.R."/>
            <person name="Massola Junior N.S."/>
            <person name="Baroncelli R."/>
        </authorList>
    </citation>
    <scope>NUCLEOTIDE SEQUENCE [LARGE SCALE GENOMIC DNA]</scope>
    <source>
        <strain evidence="1 2">CMES1059</strain>
    </source>
</reference>
<dbReference type="Proteomes" id="UP000805649">
    <property type="component" value="Unassembled WGS sequence"/>
</dbReference>
<evidence type="ECO:0000313" key="1">
    <source>
        <dbReference type="EMBL" id="KAL0930812.1"/>
    </source>
</evidence>
<protein>
    <submittedName>
        <fullName evidence="1">Uncharacterized protein</fullName>
    </submittedName>
</protein>
<dbReference type="EMBL" id="VUJX02000010">
    <property type="protein sequence ID" value="KAL0930812.1"/>
    <property type="molecule type" value="Genomic_DNA"/>
</dbReference>
<accession>A0ACC3YHH6</accession>
<name>A0ACC3YHH6_COLTU</name>
<organism evidence="1 2">
    <name type="scientific">Colletotrichum truncatum</name>
    <name type="common">Anthracnose fungus</name>
    <name type="synonym">Colletotrichum capsici</name>
    <dbReference type="NCBI Taxonomy" id="5467"/>
    <lineage>
        <taxon>Eukaryota</taxon>
        <taxon>Fungi</taxon>
        <taxon>Dikarya</taxon>
        <taxon>Ascomycota</taxon>
        <taxon>Pezizomycotina</taxon>
        <taxon>Sordariomycetes</taxon>
        <taxon>Hypocreomycetidae</taxon>
        <taxon>Glomerellales</taxon>
        <taxon>Glomerellaceae</taxon>
        <taxon>Colletotrichum</taxon>
        <taxon>Colletotrichum truncatum species complex</taxon>
    </lineage>
</organism>
<comment type="caution">
    <text evidence="1">The sequence shown here is derived from an EMBL/GenBank/DDBJ whole genome shotgun (WGS) entry which is preliminary data.</text>
</comment>
<proteinExistence type="predicted"/>
<gene>
    <name evidence="1" type="ORF">CTRU02_213547</name>
</gene>
<evidence type="ECO:0000313" key="2">
    <source>
        <dbReference type="Proteomes" id="UP000805649"/>
    </source>
</evidence>
<sequence length="181" mass="19275">MTLKFISLGVWILQGIMAIVVLALSIELIKTQRVGDAPTTTKYSAFTGGFGLAVAIFGAIATFFDVIPALVVMAADAISGLLLLAGGIAIAIGLRGVTCDPNTQDEWTKLQDNDLVNRGKTKVDGKWGYGARTPAQLVDNCKKATADQAMQFVTFGFALATIILVFWVWKKSRSGGGRAYV</sequence>